<dbReference type="InterPro" id="IPR005024">
    <property type="entry name" value="Snf7_fam"/>
</dbReference>
<accession>A0A177AWY0</accession>
<organism evidence="2 3">
    <name type="scientific">Intoshia linei</name>
    <dbReference type="NCBI Taxonomy" id="1819745"/>
    <lineage>
        <taxon>Eukaryota</taxon>
        <taxon>Metazoa</taxon>
        <taxon>Spiralia</taxon>
        <taxon>Lophotrochozoa</taxon>
        <taxon>Mesozoa</taxon>
        <taxon>Orthonectida</taxon>
        <taxon>Rhopaluridae</taxon>
        <taxon>Intoshia</taxon>
    </lineage>
</organism>
<proteinExistence type="inferred from homology"/>
<dbReference type="Pfam" id="PF03357">
    <property type="entry name" value="Snf7"/>
    <property type="match status" value="1"/>
</dbReference>
<keyword evidence="3" id="KW-1185">Reference proteome</keyword>
<reference evidence="2 3" key="1">
    <citation type="submission" date="2016-04" db="EMBL/GenBank/DDBJ databases">
        <title>The genome of Intoshia linei affirms orthonectids as highly simplified spiralians.</title>
        <authorList>
            <person name="Mikhailov K.V."/>
            <person name="Slusarev G.S."/>
            <person name="Nikitin M.A."/>
            <person name="Logacheva M.D."/>
            <person name="Penin A."/>
            <person name="Aleoshin V."/>
            <person name="Panchin Y.V."/>
        </authorList>
    </citation>
    <scope>NUCLEOTIDE SEQUENCE [LARGE SCALE GENOMIC DNA]</scope>
    <source>
        <strain evidence="2">Intl2013</strain>
        <tissue evidence="2">Whole animal</tissue>
    </source>
</reference>
<dbReference type="OrthoDB" id="441172at2759"/>
<gene>
    <name evidence="2" type="ORF">A3Q56_05919</name>
</gene>
<dbReference type="AlphaFoldDB" id="A0A177AWY0"/>
<comment type="similarity">
    <text evidence="1">Belongs to the SNF7 family.</text>
</comment>
<protein>
    <submittedName>
        <fullName evidence="2">Charged multivesicular body protein 6</fullName>
    </submittedName>
</protein>
<evidence type="ECO:0000256" key="1">
    <source>
        <dbReference type="ARBA" id="ARBA00006190"/>
    </source>
</evidence>
<sequence>MGNIFKRKSQITETDRALLQLKVLRDKYGLQEKQIEKIVNTDKEYAVKYKKMGQNQKALFYFKRFKMNEKQLEKLYINMTSINQCIDNVQDAQAVTQFTKCISEGNIALKNVLKYMCVNKQNIEQLVEESTELHHQVEELENVFDDVVDPNERSLLEQEFILLGKSVYDIKKEHQDNKINNEINKLPMPPIEIEKDKENIEMEIDLESQNEKVLIPV</sequence>
<dbReference type="GO" id="GO:0007034">
    <property type="term" value="P:vacuolar transport"/>
    <property type="evidence" value="ECO:0007669"/>
    <property type="project" value="InterPro"/>
</dbReference>
<dbReference type="Proteomes" id="UP000078046">
    <property type="component" value="Unassembled WGS sequence"/>
</dbReference>
<name>A0A177AWY0_9BILA</name>
<dbReference type="EMBL" id="LWCA01000955">
    <property type="protein sequence ID" value="OAF66360.1"/>
    <property type="molecule type" value="Genomic_DNA"/>
</dbReference>
<evidence type="ECO:0000313" key="2">
    <source>
        <dbReference type="EMBL" id="OAF66360.1"/>
    </source>
</evidence>
<evidence type="ECO:0000313" key="3">
    <source>
        <dbReference type="Proteomes" id="UP000078046"/>
    </source>
</evidence>
<comment type="caution">
    <text evidence="2">The sequence shown here is derived from an EMBL/GenBank/DDBJ whole genome shotgun (WGS) entry which is preliminary data.</text>
</comment>